<keyword evidence="15" id="KW-1185">Reference proteome</keyword>
<name>A0AA38KHZ3_TAXCH</name>
<comment type="caution">
    <text evidence="14">The sequence shown here is derived from an EMBL/GenBank/DDBJ whole genome shotgun (WGS) entry which is preliminary data.</text>
</comment>
<dbReference type="AlphaFoldDB" id="A0AA38KHZ3"/>
<dbReference type="GO" id="GO:0006355">
    <property type="term" value="P:regulation of DNA-templated transcription"/>
    <property type="evidence" value="ECO:0007669"/>
    <property type="project" value="InterPro"/>
</dbReference>
<evidence type="ECO:0000256" key="10">
    <source>
        <dbReference type="ARBA" id="ARBA00023163"/>
    </source>
</evidence>
<keyword evidence="5" id="KW-0479">Metal-binding</keyword>
<proteinExistence type="inferred from homology"/>
<dbReference type="InterPro" id="IPR016197">
    <property type="entry name" value="Chromo-like_dom_sf"/>
</dbReference>
<dbReference type="Gene3D" id="3.40.630.30">
    <property type="match status" value="1"/>
</dbReference>
<evidence type="ECO:0000256" key="2">
    <source>
        <dbReference type="ARBA" id="ARBA00010107"/>
    </source>
</evidence>
<evidence type="ECO:0000256" key="5">
    <source>
        <dbReference type="ARBA" id="ARBA00022723"/>
    </source>
</evidence>
<dbReference type="SUPFAM" id="SSF54160">
    <property type="entry name" value="Chromo domain-like"/>
    <property type="match status" value="1"/>
</dbReference>
<evidence type="ECO:0000256" key="9">
    <source>
        <dbReference type="ARBA" id="ARBA00023015"/>
    </source>
</evidence>
<protein>
    <recommendedName>
        <fullName evidence="3">histone acetyltransferase</fullName>
        <ecNumber evidence="3">2.3.1.48</ecNumber>
    </recommendedName>
</protein>
<dbReference type="InterPro" id="IPR050603">
    <property type="entry name" value="MYST_HAT"/>
</dbReference>
<dbReference type="PROSITE" id="PS51726">
    <property type="entry name" value="MYST_HAT"/>
    <property type="match status" value="1"/>
</dbReference>
<evidence type="ECO:0000256" key="12">
    <source>
        <dbReference type="ARBA" id="ARBA00023315"/>
    </source>
</evidence>
<feature type="domain" description="MYST-type HAT" evidence="13">
    <location>
        <begin position="139"/>
        <end position="332"/>
    </location>
</feature>
<keyword evidence="12" id="KW-0012">Acyltransferase</keyword>
<evidence type="ECO:0000313" key="15">
    <source>
        <dbReference type="Proteomes" id="UP000824469"/>
    </source>
</evidence>
<evidence type="ECO:0000256" key="6">
    <source>
        <dbReference type="ARBA" id="ARBA00022771"/>
    </source>
</evidence>
<dbReference type="PANTHER" id="PTHR10615:SF219">
    <property type="entry name" value="HISTONE ACETYLTRANSFERASE KAT5"/>
    <property type="match status" value="1"/>
</dbReference>
<evidence type="ECO:0000256" key="4">
    <source>
        <dbReference type="ARBA" id="ARBA00022679"/>
    </source>
</evidence>
<sequence>DDGVHMQKYDNSLGEDNGARVKYHVGSYVHCLSKWDTIYQNKRLDEWVPSTRIMDSVSEDGYALHPAAGEKLAPVATQGTTVTVAPSSGDLKLDNSGILDRKLTRNLKRRYDEIHNVQKGAEDLTVMDQTLETEHEEKTKVKNIQVVELGKYEVDTWYYSPYPEEYTNIHRLYICEFCLKYMKKRMTYMRHMRKCGYRHPPGDEIYRTVVAEQSVVPSQCKQGDESTSWQSKVPDKGGMQQILSVFEVDGEKNKLYCQNLCLLAKLFLDHKTLYYDVDSFLFYILTELDEHGHRLVGYFSKEKYSVESYNLACILTLPPFQRKGYGRFLIAL</sequence>
<dbReference type="FunFam" id="3.30.60.60:FF:000001">
    <property type="entry name" value="Histone acetyltransferase"/>
    <property type="match status" value="1"/>
</dbReference>
<dbReference type="GO" id="GO:0004402">
    <property type="term" value="F:histone acetyltransferase activity"/>
    <property type="evidence" value="ECO:0007669"/>
    <property type="project" value="InterPro"/>
</dbReference>
<feature type="non-terminal residue" evidence="14">
    <location>
        <position position="1"/>
    </location>
</feature>
<dbReference type="InterPro" id="IPR002717">
    <property type="entry name" value="HAT_MYST-type"/>
</dbReference>
<dbReference type="EMBL" id="JAHRHJ020000008">
    <property type="protein sequence ID" value="KAH9306918.1"/>
    <property type="molecule type" value="Genomic_DNA"/>
</dbReference>
<feature type="non-terminal residue" evidence="14">
    <location>
        <position position="332"/>
    </location>
</feature>
<accession>A0AA38KHZ3</accession>
<evidence type="ECO:0000256" key="8">
    <source>
        <dbReference type="ARBA" id="ARBA00022990"/>
    </source>
</evidence>
<dbReference type="PANTHER" id="PTHR10615">
    <property type="entry name" value="HISTONE ACETYLTRANSFERASE"/>
    <property type="match status" value="1"/>
</dbReference>
<dbReference type="Gene3D" id="3.30.60.60">
    <property type="entry name" value="N-acetyl transferase-like"/>
    <property type="match status" value="1"/>
</dbReference>
<keyword evidence="7" id="KW-0862">Zinc</keyword>
<keyword evidence="6" id="KW-0863">Zinc-finger</keyword>
<dbReference type="Pfam" id="PF17772">
    <property type="entry name" value="zf-MYST"/>
    <property type="match status" value="1"/>
</dbReference>
<dbReference type="SUPFAM" id="SSF55729">
    <property type="entry name" value="Acyl-CoA N-acyltransferases (Nat)"/>
    <property type="match status" value="1"/>
</dbReference>
<keyword evidence="4" id="KW-0808">Transferase</keyword>
<dbReference type="CDD" id="cd04301">
    <property type="entry name" value="NAT_SF"/>
    <property type="match status" value="1"/>
</dbReference>
<dbReference type="EC" id="2.3.1.48" evidence="3"/>
<keyword evidence="8" id="KW-0007">Acetylation</keyword>
<dbReference type="GO" id="GO:0005634">
    <property type="term" value="C:nucleus"/>
    <property type="evidence" value="ECO:0007669"/>
    <property type="project" value="UniProtKB-SubCell"/>
</dbReference>
<dbReference type="GO" id="GO:0008270">
    <property type="term" value="F:zinc ion binding"/>
    <property type="evidence" value="ECO:0007669"/>
    <property type="project" value="UniProtKB-KW"/>
</dbReference>
<evidence type="ECO:0000313" key="14">
    <source>
        <dbReference type="EMBL" id="KAH9306918.1"/>
    </source>
</evidence>
<organism evidence="14 15">
    <name type="scientific">Taxus chinensis</name>
    <name type="common">Chinese yew</name>
    <name type="synonym">Taxus wallichiana var. chinensis</name>
    <dbReference type="NCBI Taxonomy" id="29808"/>
    <lineage>
        <taxon>Eukaryota</taxon>
        <taxon>Viridiplantae</taxon>
        <taxon>Streptophyta</taxon>
        <taxon>Embryophyta</taxon>
        <taxon>Tracheophyta</taxon>
        <taxon>Spermatophyta</taxon>
        <taxon>Pinopsida</taxon>
        <taxon>Pinidae</taxon>
        <taxon>Conifers II</taxon>
        <taxon>Cupressales</taxon>
        <taxon>Taxaceae</taxon>
        <taxon>Taxus</taxon>
    </lineage>
</organism>
<keyword evidence="11" id="KW-0539">Nucleus</keyword>
<dbReference type="InterPro" id="IPR040706">
    <property type="entry name" value="Zf-MYST"/>
</dbReference>
<keyword evidence="10" id="KW-0804">Transcription</keyword>
<evidence type="ECO:0000256" key="1">
    <source>
        <dbReference type="ARBA" id="ARBA00004123"/>
    </source>
</evidence>
<dbReference type="InterPro" id="IPR016181">
    <property type="entry name" value="Acyl_CoA_acyltransferase"/>
</dbReference>
<dbReference type="Gene3D" id="2.30.30.140">
    <property type="match status" value="1"/>
</dbReference>
<comment type="subcellular location">
    <subcellularLocation>
        <location evidence="1">Nucleus</location>
    </subcellularLocation>
</comment>
<dbReference type="Proteomes" id="UP000824469">
    <property type="component" value="Unassembled WGS sequence"/>
</dbReference>
<keyword evidence="9" id="KW-0805">Transcription regulation</keyword>
<comment type="similarity">
    <text evidence="2">Belongs to the MYST (SAS/MOZ) family.</text>
</comment>
<reference evidence="14 15" key="1">
    <citation type="journal article" date="2021" name="Nat. Plants">
        <title>The Taxus genome provides insights into paclitaxel biosynthesis.</title>
        <authorList>
            <person name="Xiong X."/>
            <person name="Gou J."/>
            <person name="Liao Q."/>
            <person name="Li Y."/>
            <person name="Zhou Q."/>
            <person name="Bi G."/>
            <person name="Li C."/>
            <person name="Du R."/>
            <person name="Wang X."/>
            <person name="Sun T."/>
            <person name="Guo L."/>
            <person name="Liang H."/>
            <person name="Lu P."/>
            <person name="Wu Y."/>
            <person name="Zhang Z."/>
            <person name="Ro D.K."/>
            <person name="Shang Y."/>
            <person name="Huang S."/>
            <person name="Yan J."/>
        </authorList>
    </citation>
    <scope>NUCLEOTIDE SEQUENCE [LARGE SCALE GENOMIC DNA]</scope>
    <source>
        <strain evidence="14">Ta-2019</strain>
    </source>
</reference>
<dbReference type="Pfam" id="PF01853">
    <property type="entry name" value="MOZ_SAS"/>
    <property type="match status" value="1"/>
</dbReference>
<evidence type="ECO:0000256" key="3">
    <source>
        <dbReference type="ARBA" id="ARBA00013184"/>
    </source>
</evidence>
<gene>
    <name evidence="14" type="ORF">KI387_011322</name>
</gene>
<evidence type="ECO:0000256" key="7">
    <source>
        <dbReference type="ARBA" id="ARBA00022833"/>
    </source>
</evidence>
<evidence type="ECO:0000259" key="13">
    <source>
        <dbReference type="PROSITE" id="PS51726"/>
    </source>
</evidence>
<evidence type="ECO:0000256" key="11">
    <source>
        <dbReference type="ARBA" id="ARBA00023242"/>
    </source>
</evidence>